<organism evidence="1">
    <name type="scientific">Mesocestoides corti</name>
    <name type="common">Flatworm</name>
    <dbReference type="NCBI Taxonomy" id="53468"/>
    <lineage>
        <taxon>Eukaryota</taxon>
        <taxon>Metazoa</taxon>
        <taxon>Spiralia</taxon>
        <taxon>Lophotrochozoa</taxon>
        <taxon>Platyhelminthes</taxon>
        <taxon>Cestoda</taxon>
        <taxon>Eucestoda</taxon>
        <taxon>Cyclophyllidea</taxon>
        <taxon>Mesocestoididae</taxon>
        <taxon>Mesocestoides</taxon>
    </lineage>
</organism>
<dbReference type="WBParaSite" id="MCU_014258-RA">
    <property type="protein sequence ID" value="MCU_014258-RA"/>
    <property type="gene ID" value="MCU_014258"/>
</dbReference>
<accession>A0A5K3G0V6</accession>
<evidence type="ECO:0000313" key="1">
    <source>
        <dbReference type="WBParaSite" id="MCU_014258-RA"/>
    </source>
</evidence>
<name>A0A5K3G0V6_MESCO</name>
<dbReference type="AlphaFoldDB" id="A0A5K3G0V6"/>
<protein>
    <submittedName>
        <fullName evidence="1">Uncharacterized protein</fullName>
    </submittedName>
</protein>
<reference evidence="1" key="1">
    <citation type="submission" date="2019-11" db="UniProtKB">
        <authorList>
            <consortium name="WormBaseParasite"/>
        </authorList>
    </citation>
    <scope>IDENTIFICATION</scope>
</reference>
<proteinExistence type="predicted"/>
<sequence length="134" mass="14811">MIVINGRSLNSGEDLSRKCQTHNTNAAHTEQMLLENEQLAPGIVRQEYTPYEAFKEVICNRIDSIFNNISKINLSKRNGRSFVDCCGSSGSVCCLGSLTTWYASAIWWINIPTTSSPPSSTLSTSTSRRPSFEA</sequence>